<keyword evidence="1" id="KW-1133">Transmembrane helix</keyword>
<gene>
    <name evidence="2" type="ORF">ABFZ84_08115</name>
</gene>
<sequence>MLNWFKKNTPVWLPTSGFAITGILAIVRFSPPSRWSMPDWSVVAFVFFSGWLFCQALHSLWFHERSVIKRWIERRKFRAVVEPYYQDEAEPGIHLISLQLLIVAPESIDTKDIEIHYWLGGPNNQTVDSRVDKLPSLTRGKLHNSVLAGFIVNMSNKTIECVSDDGKNNIMIDSNTVYEACFTISAQKINPKTITRKVTFEFDLSRFISVD</sequence>
<keyword evidence="1" id="KW-0472">Membrane</keyword>
<accession>A0ABV3Z4P4</accession>
<evidence type="ECO:0000313" key="3">
    <source>
        <dbReference type="Proteomes" id="UP001560685"/>
    </source>
</evidence>
<feature type="transmembrane region" description="Helical" evidence="1">
    <location>
        <begin position="12"/>
        <end position="30"/>
    </location>
</feature>
<dbReference type="RefSeq" id="WP_369313482.1">
    <property type="nucleotide sequence ID" value="NZ_JBEHZE010000001.1"/>
</dbReference>
<evidence type="ECO:0000256" key="1">
    <source>
        <dbReference type="SAM" id="Phobius"/>
    </source>
</evidence>
<dbReference type="EMBL" id="JBEHZE010000001">
    <property type="protein sequence ID" value="MEX6633513.1"/>
    <property type="molecule type" value="Genomic_DNA"/>
</dbReference>
<keyword evidence="3" id="KW-1185">Reference proteome</keyword>
<proteinExistence type="predicted"/>
<evidence type="ECO:0008006" key="4">
    <source>
        <dbReference type="Google" id="ProtNLM"/>
    </source>
</evidence>
<organism evidence="2 3">
    <name type="scientific">Hyphococcus lacteus</name>
    <dbReference type="NCBI Taxonomy" id="3143536"/>
    <lineage>
        <taxon>Bacteria</taxon>
        <taxon>Pseudomonadati</taxon>
        <taxon>Pseudomonadota</taxon>
        <taxon>Alphaproteobacteria</taxon>
        <taxon>Parvularculales</taxon>
        <taxon>Parvularculaceae</taxon>
        <taxon>Hyphococcus</taxon>
    </lineage>
</organism>
<protein>
    <recommendedName>
        <fullName evidence="4">SMODS-associating 2TM beta-strand rich effector domain-containing protein</fullName>
    </recommendedName>
</protein>
<dbReference type="Proteomes" id="UP001560685">
    <property type="component" value="Unassembled WGS sequence"/>
</dbReference>
<evidence type="ECO:0000313" key="2">
    <source>
        <dbReference type="EMBL" id="MEX6633513.1"/>
    </source>
</evidence>
<name>A0ABV3Z4P4_9PROT</name>
<comment type="caution">
    <text evidence="2">The sequence shown here is derived from an EMBL/GenBank/DDBJ whole genome shotgun (WGS) entry which is preliminary data.</text>
</comment>
<keyword evidence="1" id="KW-0812">Transmembrane</keyword>
<feature type="transmembrane region" description="Helical" evidence="1">
    <location>
        <begin position="42"/>
        <end position="62"/>
    </location>
</feature>
<reference evidence="2 3" key="1">
    <citation type="submission" date="2024-05" db="EMBL/GenBank/DDBJ databases">
        <title>Three bacterial strains, DH-69, EH-24, and ECK-19 isolated from coastal sediments.</title>
        <authorList>
            <person name="Ye Y.-Q."/>
            <person name="Du Z.-J."/>
        </authorList>
    </citation>
    <scope>NUCLEOTIDE SEQUENCE [LARGE SCALE GENOMIC DNA]</scope>
    <source>
        <strain evidence="2 3">ECK-19</strain>
    </source>
</reference>